<dbReference type="PANTHER" id="PTHR36845:SF1">
    <property type="entry name" value="HYDROLASE, PUTATIVE (AFU_ORTHOLOGUE AFUA_7G05090)-RELATED"/>
    <property type="match status" value="1"/>
</dbReference>
<organism evidence="6 7">
    <name type="scientific">Microbacterium testaceum</name>
    <name type="common">Aureobacterium testaceum</name>
    <name type="synonym">Brevibacterium testaceum</name>
    <dbReference type="NCBI Taxonomy" id="2033"/>
    <lineage>
        <taxon>Bacteria</taxon>
        <taxon>Bacillati</taxon>
        <taxon>Actinomycetota</taxon>
        <taxon>Actinomycetes</taxon>
        <taxon>Micrococcales</taxon>
        <taxon>Microbacteriaceae</taxon>
        <taxon>Microbacterium</taxon>
    </lineage>
</organism>
<proteinExistence type="inferred from homology"/>
<dbReference type="GO" id="GO:0000272">
    <property type="term" value="P:polysaccharide catabolic process"/>
    <property type="evidence" value="ECO:0007669"/>
    <property type="project" value="TreeGrafter"/>
</dbReference>
<dbReference type="PATRIC" id="fig|2033.7.peg.3778"/>
<name>A0A147F4G3_MICTE</name>
<dbReference type="InterPro" id="IPR010905">
    <property type="entry name" value="Glyco_hydro_88"/>
</dbReference>
<dbReference type="SUPFAM" id="SSF48208">
    <property type="entry name" value="Six-hairpin glycosidases"/>
    <property type="match status" value="1"/>
</dbReference>
<dbReference type="RefSeq" id="WP_058614854.1">
    <property type="nucleotide sequence ID" value="NZ_LDRV01000096.1"/>
</dbReference>
<feature type="binding site" evidence="4">
    <location>
        <position position="251"/>
    </location>
    <ligand>
        <name>substrate</name>
    </ligand>
</feature>
<dbReference type="InterPro" id="IPR052369">
    <property type="entry name" value="UG_Glycosaminoglycan_Hydrolase"/>
</dbReference>
<sequence length="414" mass="45494">MTTSPPTTGAGTARVDPARVDPARVDPARVDPARVDTARAIAQVLATVRANIDTFGTRYPDDTTRDNRYALRPAVAGFAEGANRGWTTSFWPGMQWIAYELTGDDVYRDAALAHAADFGRRVREGEDLDTHDLGFLYTLSCVAPARLLGDEDARASALAAADHLMTRYLPSAGIIQAWGDLADPAQRGRTIIDSLMNMPLLTWTAEQTGDERYSDVVARHTAELRRQILRPDGSTFHTFYWDAETGEPVRGATEQGAFDDSCWARGQAWGIYGFAMNHRATGNPDLLEASRICAEYFLAHLPADDVPYWDLVYNDGADAPRDSSAGAIAVCGLYELAEVDTENAERWRSAADRILASLIAHYTPATAADADTVLLHSVYDLPKNVGVDEGTLWGDYFYFEALARAARPEWRPAW</sequence>
<feature type="region of interest" description="Disordered" evidence="5">
    <location>
        <begin position="1"/>
        <end position="24"/>
    </location>
</feature>
<protein>
    <submittedName>
        <fullName evidence="6">Glucuronyl hydrolase</fullName>
    </submittedName>
</protein>
<dbReference type="PANTHER" id="PTHR36845">
    <property type="entry name" value="HYDROLASE, PUTATIVE (AFU_ORTHOLOGUE AFUA_7G05090)-RELATED"/>
    <property type="match status" value="1"/>
</dbReference>
<feature type="binding site" evidence="4">
    <location>
        <position position="193"/>
    </location>
    <ligand>
        <name>substrate</name>
    </ligand>
</feature>
<feature type="binding site" evidence="4">
    <location>
        <position position="132"/>
    </location>
    <ligand>
        <name>substrate</name>
    </ligand>
</feature>
<accession>A0A147F4G3</accession>
<evidence type="ECO:0000256" key="2">
    <source>
        <dbReference type="ARBA" id="ARBA00038358"/>
    </source>
</evidence>
<feature type="active site" description="Proton donor" evidence="3">
    <location>
        <position position="193"/>
    </location>
</feature>
<evidence type="ECO:0000313" key="7">
    <source>
        <dbReference type="Proteomes" id="UP000072189"/>
    </source>
</evidence>
<evidence type="ECO:0000256" key="3">
    <source>
        <dbReference type="PIRSR" id="PIRSR610905-1"/>
    </source>
</evidence>
<feature type="active site" description="Nucleophile" evidence="3">
    <location>
        <position position="132"/>
    </location>
</feature>
<comment type="similarity">
    <text evidence="2">Belongs to the glycosyl hydrolase 88 family.</text>
</comment>
<feature type="compositionally biased region" description="Low complexity" evidence="5">
    <location>
        <begin position="1"/>
        <end position="13"/>
    </location>
</feature>
<evidence type="ECO:0000256" key="4">
    <source>
        <dbReference type="PIRSR" id="PIRSR610905-2"/>
    </source>
</evidence>
<reference evidence="6 7" key="1">
    <citation type="journal article" date="2016" name="Front. Microbiol.">
        <title>Genomic Resource of Rice Seed Associated Bacteria.</title>
        <authorList>
            <person name="Midha S."/>
            <person name="Bansal K."/>
            <person name="Sharma S."/>
            <person name="Kumar N."/>
            <person name="Patil P.P."/>
            <person name="Chaudhry V."/>
            <person name="Patil P.B."/>
        </authorList>
    </citation>
    <scope>NUCLEOTIDE SEQUENCE [LARGE SCALE GENOMIC DNA]</scope>
    <source>
        <strain evidence="6 7">RSA3</strain>
    </source>
</reference>
<feature type="binding site" evidence="4">
    <location>
        <position position="269"/>
    </location>
    <ligand>
        <name>substrate</name>
    </ligand>
</feature>
<evidence type="ECO:0000313" key="6">
    <source>
        <dbReference type="EMBL" id="KTS08914.1"/>
    </source>
</evidence>
<gene>
    <name evidence="6" type="ORF">RSA3_14670</name>
</gene>
<evidence type="ECO:0000256" key="5">
    <source>
        <dbReference type="SAM" id="MobiDB-lite"/>
    </source>
</evidence>
<dbReference type="Pfam" id="PF07470">
    <property type="entry name" value="Glyco_hydro_88"/>
    <property type="match status" value="1"/>
</dbReference>
<dbReference type="AlphaFoldDB" id="A0A147F4G3"/>
<feature type="binding site" evidence="4">
    <location>
        <position position="253"/>
    </location>
    <ligand>
        <name>substrate</name>
    </ligand>
</feature>
<dbReference type="Proteomes" id="UP000072189">
    <property type="component" value="Unassembled WGS sequence"/>
</dbReference>
<dbReference type="GO" id="GO:0052757">
    <property type="term" value="F:chondroitin hydrolase activity"/>
    <property type="evidence" value="ECO:0007669"/>
    <property type="project" value="TreeGrafter"/>
</dbReference>
<feature type="binding site" evidence="4">
    <location>
        <position position="265"/>
    </location>
    <ligand>
        <name>substrate</name>
    </ligand>
</feature>
<dbReference type="InterPro" id="IPR012341">
    <property type="entry name" value="6hp_glycosidase-like_sf"/>
</dbReference>
<evidence type="ECO:0000256" key="1">
    <source>
        <dbReference type="ARBA" id="ARBA00022801"/>
    </source>
</evidence>
<dbReference type="Gene3D" id="1.50.10.10">
    <property type="match status" value="1"/>
</dbReference>
<keyword evidence="1 6" id="KW-0378">Hydrolase</keyword>
<comment type="caution">
    <text evidence="6">The sequence shown here is derived from an EMBL/GenBank/DDBJ whole genome shotgun (WGS) entry which is preliminary data.</text>
</comment>
<dbReference type="EMBL" id="LDRV01000096">
    <property type="protein sequence ID" value="KTS08914.1"/>
    <property type="molecule type" value="Genomic_DNA"/>
</dbReference>
<dbReference type="InterPro" id="IPR008928">
    <property type="entry name" value="6-hairpin_glycosidase_sf"/>
</dbReference>